<feature type="compositionally biased region" description="Basic and acidic residues" evidence="1">
    <location>
        <begin position="1087"/>
        <end position="1096"/>
    </location>
</feature>
<dbReference type="PANTHER" id="PTHR12673">
    <property type="entry name" value="FACIOGENITAL DYSPLASIA PROTEIN"/>
    <property type="match status" value="1"/>
</dbReference>
<proteinExistence type="predicted"/>
<dbReference type="Proteomes" id="UP000559027">
    <property type="component" value="Unassembled WGS sequence"/>
</dbReference>
<feature type="region of interest" description="Disordered" evidence="1">
    <location>
        <begin position="972"/>
        <end position="1096"/>
    </location>
</feature>
<dbReference type="SUPFAM" id="SSF48065">
    <property type="entry name" value="DBL homology domain (DH-domain)"/>
    <property type="match status" value="1"/>
</dbReference>
<feature type="compositionally biased region" description="Low complexity" evidence="1">
    <location>
        <begin position="1008"/>
        <end position="1025"/>
    </location>
</feature>
<dbReference type="InterPro" id="IPR051092">
    <property type="entry name" value="FYVE_RhoGEF_PH"/>
</dbReference>
<gene>
    <name evidence="3" type="ORF">D9756_000375</name>
</gene>
<dbReference type="InterPro" id="IPR035899">
    <property type="entry name" value="DBL_dom_sf"/>
</dbReference>
<feature type="domain" description="DH" evidence="2">
    <location>
        <begin position="284"/>
        <end position="603"/>
    </location>
</feature>
<dbReference type="EMBL" id="JAACJO010000001">
    <property type="protein sequence ID" value="KAF5364101.1"/>
    <property type="molecule type" value="Genomic_DNA"/>
</dbReference>
<feature type="compositionally biased region" description="Basic residues" evidence="1">
    <location>
        <begin position="1073"/>
        <end position="1084"/>
    </location>
</feature>
<sequence length="1096" mass="120380">MEVLPPPVPFPVSLPPVLFPGRKNTASPFPTVSQNPNTPPSPSVPASPSRTTDLSLHFARSSSPTKLAIGGFLPLPTIAASPVCSPSPSFQPSSADTQRPQTDSDAVVNQTRDLTLDKTPPNSQMSLRVLFAAPTWISTPPTPPHKHIRNLSSYDTWRPSSPVSPSASFPASTPPHAIADSPATRLKRCLSVPNMSPRSRAISSPTLTSEPLPKSCLSQAFTFEDGHGHQSERSRPIFCLPKDVDDCSNVEYAPSVVEFSPADTCEGYGLLADVQTREMKDVMRIFHTLQELLSTEIDYVKDLRILLIAYIQRLATIEVRASAFARASASFSTGPWVNAYAGQTLSPADGLAPSTSSTSMRPLFSEGEIGLITRNLRDILRIHEDFVVSLRRIVSSFSLSDTLGTKNCSRPDPGLFSALASALEAVSKRFITEAPKFEAYQTLCAGHPEALNLIRRVVSQHPVEWETFEQRCWITIAKLDALEENSHIFDLSRNKSRNGLLDVPSGGKTEQKRRRTMSTVTPTSKTAVQSTKESDRAAAVEPRHPRLVFTDYLIKPVQRICKYPLLLQQLMPRSSFIEPGEITVTIQDAIQVMRGVASSVDEARRKREAISKSSLIISRFALPPPSPSLTQSSPVSPTSPVHTLTPAFLSSLGPCLLSGALDVMYYTPRRSFGQLQTITAKYLGVFLYSGGYLILAKVYKGKRYEPRHWFSLNNFEITGGDSEEAMLPCSFRLSSKTIHFELAAACQREMNIWLKAISNSKQQEPTWCNEPLPSFKVIRKGTRSGDLRTDGLTPNTSAHPIPGASDTELSTPSIRRRKLTLRKSDIAALQDQSRHPNQRSSTASIKSIFAPMGHDPNSIYINRSLISGRLQIDHELQDVASQVCLSARLQASLHDEVLFPQPSYQYGEGSGFSRSHSAISVAGLAKNRLSKQESLRIPRRKPRCDSMTAFETRLPPDVPPLPLSARRSGKRLSLQALPPRQTAMTPATLSASSTSPLGYNVPLTAPASVRSNPLSRPSSPLSLSRRGSKSFVRSVKGFFTRSGQSSPQSPSSQLGSDEVRIERPSPPPLLRRFTLRKSLRRRARSTAPDEERPLSR</sequence>
<dbReference type="GO" id="GO:0005085">
    <property type="term" value="F:guanyl-nucleotide exchange factor activity"/>
    <property type="evidence" value="ECO:0007669"/>
    <property type="project" value="InterPro"/>
</dbReference>
<dbReference type="AlphaFoldDB" id="A0A8H5LNW8"/>
<dbReference type="SUPFAM" id="SSF50729">
    <property type="entry name" value="PH domain-like"/>
    <property type="match status" value="1"/>
</dbReference>
<keyword evidence="4" id="KW-1185">Reference proteome</keyword>
<dbReference type="SMART" id="SM00325">
    <property type="entry name" value="RhoGEF"/>
    <property type="match status" value="1"/>
</dbReference>
<dbReference type="PROSITE" id="PS50010">
    <property type="entry name" value="DH_2"/>
    <property type="match status" value="1"/>
</dbReference>
<evidence type="ECO:0000313" key="3">
    <source>
        <dbReference type="EMBL" id="KAF5364101.1"/>
    </source>
</evidence>
<organism evidence="3 4">
    <name type="scientific">Leucocoprinus leucothites</name>
    <dbReference type="NCBI Taxonomy" id="201217"/>
    <lineage>
        <taxon>Eukaryota</taxon>
        <taxon>Fungi</taxon>
        <taxon>Dikarya</taxon>
        <taxon>Basidiomycota</taxon>
        <taxon>Agaricomycotina</taxon>
        <taxon>Agaricomycetes</taxon>
        <taxon>Agaricomycetidae</taxon>
        <taxon>Agaricales</taxon>
        <taxon>Agaricineae</taxon>
        <taxon>Agaricaceae</taxon>
        <taxon>Leucocoprinus</taxon>
    </lineage>
</organism>
<dbReference type="InterPro" id="IPR000219">
    <property type="entry name" value="DH_dom"/>
</dbReference>
<reference evidence="3 4" key="1">
    <citation type="journal article" date="2020" name="ISME J.">
        <title>Uncovering the hidden diversity of litter-decomposition mechanisms in mushroom-forming fungi.</title>
        <authorList>
            <person name="Floudas D."/>
            <person name="Bentzer J."/>
            <person name="Ahren D."/>
            <person name="Johansson T."/>
            <person name="Persson P."/>
            <person name="Tunlid A."/>
        </authorList>
    </citation>
    <scope>NUCLEOTIDE SEQUENCE [LARGE SCALE GENOMIC DNA]</scope>
    <source>
        <strain evidence="3 4">CBS 146.42</strain>
    </source>
</reference>
<accession>A0A8H5LNW8</accession>
<dbReference type="GO" id="GO:0005737">
    <property type="term" value="C:cytoplasm"/>
    <property type="evidence" value="ECO:0007669"/>
    <property type="project" value="TreeGrafter"/>
</dbReference>
<comment type="caution">
    <text evidence="3">The sequence shown here is derived from an EMBL/GenBank/DDBJ whole genome shotgun (WGS) entry which is preliminary data.</text>
</comment>
<feature type="region of interest" description="Disordered" evidence="1">
    <location>
        <begin position="1"/>
        <end position="53"/>
    </location>
</feature>
<dbReference type="InterPro" id="IPR011993">
    <property type="entry name" value="PH-like_dom_sf"/>
</dbReference>
<evidence type="ECO:0000259" key="2">
    <source>
        <dbReference type="PROSITE" id="PS50010"/>
    </source>
</evidence>
<dbReference type="Pfam" id="PF00621">
    <property type="entry name" value="RhoGEF"/>
    <property type="match status" value="1"/>
</dbReference>
<feature type="region of interest" description="Disordered" evidence="1">
    <location>
        <begin position="84"/>
        <end position="104"/>
    </location>
</feature>
<name>A0A8H5LNW8_9AGAR</name>
<feature type="region of interest" description="Disordered" evidence="1">
    <location>
        <begin position="500"/>
        <end position="539"/>
    </location>
</feature>
<dbReference type="Gene3D" id="1.20.900.10">
    <property type="entry name" value="Dbl homology (DH) domain"/>
    <property type="match status" value="1"/>
</dbReference>
<feature type="region of interest" description="Disordered" evidence="1">
    <location>
        <begin position="785"/>
        <end position="813"/>
    </location>
</feature>
<feature type="compositionally biased region" description="Low complexity" evidence="1">
    <location>
        <begin position="1042"/>
        <end position="1056"/>
    </location>
</feature>
<dbReference type="Gene3D" id="2.30.29.30">
    <property type="entry name" value="Pleckstrin-homology domain (PH domain)/Phosphotyrosine-binding domain (PTB)"/>
    <property type="match status" value="1"/>
</dbReference>
<protein>
    <recommendedName>
        <fullName evidence="2">DH domain-containing protein</fullName>
    </recommendedName>
</protein>
<evidence type="ECO:0000256" key="1">
    <source>
        <dbReference type="SAM" id="MobiDB-lite"/>
    </source>
</evidence>
<feature type="compositionally biased region" description="Pro residues" evidence="1">
    <location>
        <begin position="1"/>
        <end position="18"/>
    </location>
</feature>
<feature type="compositionally biased region" description="Polar residues" evidence="1">
    <location>
        <begin position="517"/>
        <end position="531"/>
    </location>
</feature>
<feature type="compositionally biased region" description="Low complexity" evidence="1">
    <location>
        <begin position="982"/>
        <end position="997"/>
    </location>
</feature>
<dbReference type="OrthoDB" id="1716625at2759"/>
<evidence type="ECO:0000313" key="4">
    <source>
        <dbReference type="Proteomes" id="UP000559027"/>
    </source>
</evidence>
<dbReference type="PANTHER" id="PTHR12673:SF270">
    <property type="entry name" value="FYVE-TYPE DOMAIN-CONTAINING PROTEIN"/>
    <property type="match status" value="1"/>
</dbReference>